<dbReference type="InterPro" id="IPR036890">
    <property type="entry name" value="HATPase_C_sf"/>
</dbReference>
<dbReference type="InterPro" id="IPR003660">
    <property type="entry name" value="HAMP_dom"/>
</dbReference>
<dbReference type="EMBL" id="CP012673">
    <property type="protein sequence ID" value="AUX38754.1"/>
    <property type="molecule type" value="Genomic_DNA"/>
</dbReference>
<dbReference type="CDD" id="cd00075">
    <property type="entry name" value="HATPase"/>
    <property type="match status" value="1"/>
</dbReference>
<dbReference type="AlphaFoldDB" id="A0A2L0EHH7"/>
<dbReference type="GO" id="GO:0000155">
    <property type="term" value="F:phosphorelay sensor kinase activity"/>
    <property type="evidence" value="ECO:0007669"/>
    <property type="project" value="InterPro"/>
</dbReference>
<dbReference type="InterPro" id="IPR036097">
    <property type="entry name" value="HisK_dim/P_sf"/>
</dbReference>
<dbReference type="InterPro" id="IPR005467">
    <property type="entry name" value="His_kinase_dom"/>
</dbReference>
<dbReference type="Proteomes" id="UP000238348">
    <property type="component" value="Chromosome"/>
</dbReference>
<dbReference type="PROSITE" id="PS50109">
    <property type="entry name" value="HIS_KIN"/>
    <property type="match status" value="1"/>
</dbReference>
<dbReference type="SMART" id="SM00388">
    <property type="entry name" value="HisKA"/>
    <property type="match status" value="1"/>
</dbReference>
<feature type="transmembrane region" description="Helical" evidence="10">
    <location>
        <begin position="145"/>
        <end position="165"/>
    </location>
</feature>
<dbReference type="InterPro" id="IPR004358">
    <property type="entry name" value="Sig_transdc_His_kin-like_C"/>
</dbReference>
<dbReference type="OrthoDB" id="9812241at2"/>
<accession>A0A2L0EHH7</accession>
<dbReference type="CDD" id="cd00082">
    <property type="entry name" value="HisKA"/>
    <property type="match status" value="1"/>
</dbReference>
<keyword evidence="6" id="KW-0808">Transferase</keyword>
<evidence type="ECO:0000259" key="11">
    <source>
        <dbReference type="PROSITE" id="PS50109"/>
    </source>
</evidence>
<evidence type="ECO:0000256" key="1">
    <source>
        <dbReference type="ARBA" id="ARBA00000085"/>
    </source>
</evidence>
<dbReference type="PRINTS" id="PR00344">
    <property type="entry name" value="BCTRLSENSOR"/>
</dbReference>
<dbReference type="Gene3D" id="3.30.565.10">
    <property type="entry name" value="Histidine kinase-like ATPase, C-terminal domain"/>
    <property type="match status" value="1"/>
</dbReference>
<dbReference type="RefSeq" id="WP_104976828.1">
    <property type="nucleotide sequence ID" value="NZ_CP012673.1"/>
</dbReference>
<gene>
    <name evidence="13" type="primary">resE</name>
    <name evidence="13" type="ORF">SOCE26_001320</name>
</gene>
<dbReference type="EC" id="2.7.13.3" evidence="3"/>
<feature type="domain" description="HAMP" evidence="12">
    <location>
        <begin position="166"/>
        <end position="218"/>
    </location>
</feature>
<evidence type="ECO:0000256" key="3">
    <source>
        <dbReference type="ARBA" id="ARBA00012438"/>
    </source>
</evidence>
<evidence type="ECO:0000313" key="14">
    <source>
        <dbReference type="Proteomes" id="UP000238348"/>
    </source>
</evidence>
<dbReference type="SMART" id="SM00304">
    <property type="entry name" value="HAMP"/>
    <property type="match status" value="1"/>
</dbReference>
<feature type="domain" description="Histidine kinase" evidence="11">
    <location>
        <begin position="226"/>
        <end position="448"/>
    </location>
</feature>
<dbReference type="Gene3D" id="1.10.287.130">
    <property type="match status" value="1"/>
</dbReference>
<dbReference type="PANTHER" id="PTHR44936">
    <property type="entry name" value="SENSOR PROTEIN CREC"/>
    <property type="match status" value="1"/>
</dbReference>
<dbReference type="SUPFAM" id="SSF55874">
    <property type="entry name" value="ATPase domain of HSP90 chaperone/DNA topoisomerase II/histidine kinase"/>
    <property type="match status" value="1"/>
</dbReference>
<evidence type="ECO:0000259" key="12">
    <source>
        <dbReference type="PROSITE" id="PS50885"/>
    </source>
</evidence>
<keyword evidence="7" id="KW-0547">Nucleotide-binding</keyword>
<name>A0A2L0EHH7_SORCE</name>
<dbReference type="SMART" id="SM00387">
    <property type="entry name" value="HATPase_c"/>
    <property type="match status" value="1"/>
</dbReference>
<evidence type="ECO:0000256" key="6">
    <source>
        <dbReference type="ARBA" id="ARBA00022679"/>
    </source>
</evidence>
<evidence type="ECO:0000256" key="2">
    <source>
        <dbReference type="ARBA" id="ARBA00004651"/>
    </source>
</evidence>
<dbReference type="GO" id="GO:0005524">
    <property type="term" value="F:ATP binding"/>
    <property type="evidence" value="ECO:0007669"/>
    <property type="project" value="UniProtKB-KW"/>
</dbReference>
<evidence type="ECO:0000256" key="7">
    <source>
        <dbReference type="ARBA" id="ARBA00022741"/>
    </source>
</evidence>
<proteinExistence type="predicted"/>
<keyword evidence="5" id="KW-0597">Phosphoprotein</keyword>
<dbReference type="Gene3D" id="6.10.340.10">
    <property type="match status" value="1"/>
</dbReference>
<protein>
    <recommendedName>
        <fullName evidence="3">histidine kinase</fullName>
        <ecNumber evidence="3">2.7.13.3</ecNumber>
    </recommendedName>
</protein>
<dbReference type="PANTHER" id="PTHR44936:SF10">
    <property type="entry name" value="SENSOR PROTEIN RSTB"/>
    <property type="match status" value="1"/>
</dbReference>
<evidence type="ECO:0000256" key="8">
    <source>
        <dbReference type="ARBA" id="ARBA00022777"/>
    </source>
</evidence>
<keyword evidence="10" id="KW-0472">Membrane</keyword>
<dbReference type="InterPro" id="IPR003594">
    <property type="entry name" value="HATPase_dom"/>
</dbReference>
<dbReference type="InterPro" id="IPR050980">
    <property type="entry name" value="2C_sensor_his_kinase"/>
</dbReference>
<reference evidence="13 14" key="1">
    <citation type="submission" date="2015-09" db="EMBL/GenBank/DDBJ databases">
        <title>Sorangium comparison.</title>
        <authorList>
            <person name="Zaburannyi N."/>
            <person name="Bunk B."/>
            <person name="Overmann J."/>
            <person name="Mueller R."/>
        </authorList>
    </citation>
    <scope>NUCLEOTIDE SEQUENCE [LARGE SCALE GENOMIC DNA]</scope>
    <source>
        <strain evidence="13 14">So ce26</strain>
    </source>
</reference>
<dbReference type="Pfam" id="PF02518">
    <property type="entry name" value="HATPase_c"/>
    <property type="match status" value="1"/>
</dbReference>
<dbReference type="Pfam" id="PF00672">
    <property type="entry name" value="HAMP"/>
    <property type="match status" value="1"/>
</dbReference>
<keyword evidence="4" id="KW-1003">Cell membrane</keyword>
<dbReference type="InterPro" id="IPR003661">
    <property type="entry name" value="HisK_dim/P_dom"/>
</dbReference>
<keyword evidence="9" id="KW-0067">ATP-binding</keyword>
<comment type="subcellular location">
    <subcellularLocation>
        <location evidence="2">Cell membrane</location>
        <topology evidence="2">Multi-pass membrane protein</topology>
    </subcellularLocation>
</comment>
<dbReference type="SUPFAM" id="SSF47384">
    <property type="entry name" value="Homodimeric domain of signal transducing histidine kinase"/>
    <property type="match status" value="1"/>
</dbReference>
<evidence type="ECO:0000256" key="5">
    <source>
        <dbReference type="ARBA" id="ARBA00022553"/>
    </source>
</evidence>
<keyword evidence="10" id="KW-0812">Transmembrane</keyword>
<evidence type="ECO:0000313" key="13">
    <source>
        <dbReference type="EMBL" id="AUX38754.1"/>
    </source>
</evidence>
<dbReference type="Pfam" id="PF00512">
    <property type="entry name" value="HisKA"/>
    <property type="match status" value="1"/>
</dbReference>
<dbReference type="FunFam" id="3.30.565.10:FF:000006">
    <property type="entry name" value="Sensor histidine kinase WalK"/>
    <property type="match status" value="1"/>
</dbReference>
<comment type="catalytic activity">
    <reaction evidence="1">
        <text>ATP + protein L-histidine = ADP + protein N-phospho-L-histidine.</text>
        <dbReference type="EC" id="2.7.13.3"/>
    </reaction>
</comment>
<sequence length="466" mass="49970">MVIRDLLRARLALRIYLVGLAQVAVVAAGFIAVIDLNRRTGQDPGSSQVRFATSVIARSLDDPRALERVLASARDELHTTVTVLDPDGAVLASSAPAGVSRCSTARPASTWKPMTPPCHAAPLRFPDGRDGLIELTAAPSPPPFSGLHVIAFVLVVVGVSSWLLARTLTRPLRQLSSAARAFGRGDLKARAALSNRDELGEVSRAFDEMAGQVTELLRAERELLANVSHELRTPLSRVRMALALISEAEGDVAVARELLSDIGGDLDEVERLISDVLTAARLDLEEATSPRGIPPLRRERVDTSGLLAHAVSRFRAAHPKRTLRVDVPEELPSVDADPVLLRRVIDNLLENAHKYTERSSAAIDLVARGGEEVVIEVVDKGMGIAAADLSRVFRPFFRADKSRTRATGGLGLGLTLAKRIVDAHGGQIELLSAPNQGTRARVRLPIGYGPGAGDALLPRATRRPSP</sequence>
<evidence type="ECO:0000256" key="9">
    <source>
        <dbReference type="ARBA" id="ARBA00022840"/>
    </source>
</evidence>
<keyword evidence="10" id="KW-1133">Transmembrane helix</keyword>
<dbReference type="SUPFAM" id="SSF158472">
    <property type="entry name" value="HAMP domain-like"/>
    <property type="match status" value="1"/>
</dbReference>
<keyword evidence="8 13" id="KW-0418">Kinase</keyword>
<feature type="transmembrane region" description="Helical" evidence="10">
    <location>
        <begin position="12"/>
        <end position="34"/>
    </location>
</feature>
<dbReference type="PROSITE" id="PS50885">
    <property type="entry name" value="HAMP"/>
    <property type="match status" value="1"/>
</dbReference>
<evidence type="ECO:0000256" key="4">
    <source>
        <dbReference type="ARBA" id="ARBA00022475"/>
    </source>
</evidence>
<organism evidence="13 14">
    <name type="scientific">Sorangium cellulosum</name>
    <name type="common">Polyangium cellulosum</name>
    <dbReference type="NCBI Taxonomy" id="56"/>
    <lineage>
        <taxon>Bacteria</taxon>
        <taxon>Pseudomonadati</taxon>
        <taxon>Myxococcota</taxon>
        <taxon>Polyangia</taxon>
        <taxon>Polyangiales</taxon>
        <taxon>Polyangiaceae</taxon>
        <taxon>Sorangium</taxon>
    </lineage>
</organism>
<evidence type="ECO:0000256" key="10">
    <source>
        <dbReference type="SAM" id="Phobius"/>
    </source>
</evidence>
<dbReference type="CDD" id="cd06225">
    <property type="entry name" value="HAMP"/>
    <property type="match status" value="1"/>
</dbReference>
<dbReference type="GO" id="GO:0005886">
    <property type="term" value="C:plasma membrane"/>
    <property type="evidence" value="ECO:0007669"/>
    <property type="project" value="UniProtKB-SubCell"/>
</dbReference>